<accession>A0AAV9JY97</accession>
<keyword evidence="7 8" id="KW-0238">DNA-binding</keyword>
<feature type="compositionally biased region" description="Basic and acidic residues" evidence="10">
    <location>
        <begin position="598"/>
        <end position="609"/>
    </location>
</feature>
<feature type="compositionally biased region" description="Low complexity" evidence="10">
    <location>
        <begin position="1588"/>
        <end position="1605"/>
    </location>
</feature>
<dbReference type="PANTHER" id="PTHR13789:SF315">
    <property type="entry name" value="FAD-DEPENDENT MONOOXYGENASE MDPD"/>
    <property type="match status" value="1"/>
</dbReference>
<feature type="compositionally biased region" description="Polar residues" evidence="10">
    <location>
        <begin position="848"/>
        <end position="860"/>
    </location>
</feature>
<feature type="region of interest" description="Disordered" evidence="10">
    <location>
        <begin position="175"/>
        <end position="217"/>
    </location>
</feature>
<feature type="domain" description="Fork-head" evidence="11">
    <location>
        <begin position="1330"/>
        <end position="1388"/>
    </location>
</feature>
<feature type="domain" description="GATA-type" evidence="13">
    <location>
        <begin position="385"/>
        <end position="422"/>
    </location>
</feature>
<dbReference type="GO" id="GO:0042393">
    <property type="term" value="F:histone binding"/>
    <property type="evidence" value="ECO:0007669"/>
    <property type="project" value="InterPro"/>
</dbReference>
<dbReference type="EMBL" id="JAVFHQ010000002">
    <property type="protein sequence ID" value="KAK4550131.1"/>
    <property type="molecule type" value="Genomic_DNA"/>
</dbReference>
<evidence type="ECO:0000256" key="5">
    <source>
        <dbReference type="ARBA" id="ARBA00023002"/>
    </source>
</evidence>
<feature type="region of interest" description="Disordered" evidence="10">
    <location>
        <begin position="1806"/>
        <end position="1849"/>
    </location>
</feature>
<feature type="region of interest" description="Disordered" evidence="10">
    <location>
        <begin position="836"/>
        <end position="964"/>
    </location>
</feature>
<feature type="region of interest" description="Disordered" evidence="10">
    <location>
        <begin position="1410"/>
        <end position="1477"/>
    </location>
</feature>
<feature type="region of interest" description="Disordered" evidence="10">
    <location>
        <begin position="1688"/>
        <end position="1720"/>
    </location>
</feature>
<feature type="compositionally biased region" description="Polar residues" evidence="10">
    <location>
        <begin position="42"/>
        <end position="51"/>
    </location>
</feature>
<feature type="domain" description="HTH myb-type" evidence="14">
    <location>
        <begin position="977"/>
        <end position="1004"/>
    </location>
</feature>
<evidence type="ECO:0000313" key="16">
    <source>
        <dbReference type="Proteomes" id="UP001324427"/>
    </source>
</evidence>
<feature type="region of interest" description="Disordered" evidence="10">
    <location>
        <begin position="1775"/>
        <end position="1794"/>
    </location>
</feature>
<dbReference type="Gene3D" id="3.30.50.10">
    <property type="entry name" value="Erythroid Transcription Factor GATA-1, subunit A"/>
    <property type="match status" value="1"/>
</dbReference>
<evidence type="ECO:0000256" key="4">
    <source>
        <dbReference type="ARBA" id="ARBA00022827"/>
    </source>
</evidence>
<dbReference type="PRINTS" id="PR00053">
    <property type="entry name" value="FORKHEAD"/>
</dbReference>
<dbReference type="SUPFAM" id="SSF51905">
    <property type="entry name" value="FAD/NAD(P)-binding domain"/>
    <property type="match status" value="1"/>
</dbReference>
<keyword evidence="6" id="KW-0503">Monooxygenase</keyword>
<dbReference type="PROSITE" id="PS50039">
    <property type="entry name" value="FORK_HEAD_3"/>
    <property type="match status" value="1"/>
</dbReference>
<dbReference type="Pfam" id="PF13921">
    <property type="entry name" value="Myb_DNA-bind_6"/>
    <property type="match status" value="1"/>
</dbReference>
<evidence type="ECO:0000256" key="3">
    <source>
        <dbReference type="ARBA" id="ARBA00022630"/>
    </source>
</evidence>
<dbReference type="InterPro" id="IPR001766">
    <property type="entry name" value="Fork_head_dom"/>
</dbReference>
<dbReference type="CDD" id="cd00202">
    <property type="entry name" value="ZnF_GATA"/>
    <property type="match status" value="1"/>
</dbReference>
<feature type="compositionally biased region" description="Low complexity" evidence="10">
    <location>
        <begin position="351"/>
        <end position="362"/>
    </location>
</feature>
<feature type="region of interest" description="Disordered" evidence="10">
    <location>
        <begin position="1542"/>
        <end position="1572"/>
    </location>
</feature>
<dbReference type="InterPro" id="IPR036188">
    <property type="entry name" value="FAD/NAD-bd_sf"/>
</dbReference>
<evidence type="ECO:0000313" key="15">
    <source>
        <dbReference type="EMBL" id="KAK4550131.1"/>
    </source>
</evidence>
<dbReference type="InterPro" id="IPR017930">
    <property type="entry name" value="Myb_dom"/>
</dbReference>
<feature type="region of interest" description="Disordered" evidence="10">
    <location>
        <begin position="1272"/>
        <end position="1331"/>
    </location>
</feature>
<keyword evidence="5" id="KW-0560">Oxidoreductase</keyword>
<evidence type="ECO:0000259" key="14">
    <source>
        <dbReference type="PROSITE" id="PS51294"/>
    </source>
</evidence>
<dbReference type="SMART" id="SM00339">
    <property type="entry name" value="FH"/>
    <property type="match status" value="1"/>
</dbReference>
<keyword evidence="8" id="KW-0539">Nucleus</keyword>
<feature type="compositionally biased region" description="Basic and acidic residues" evidence="10">
    <location>
        <begin position="1819"/>
        <end position="1833"/>
    </location>
</feature>
<dbReference type="SMART" id="SM00401">
    <property type="entry name" value="ZnF_GATA"/>
    <property type="match status" value="1"/>
</dbReference>
<evidence type="ECO:0000256" key="10">
    <source>
        <dbReference type="SAM" id="MobiDB-lite"/>
    </source>
</evidence>
<dbReference type="InterPro" id="IPR036388">
    <property type="entry name" value="WH-like_DNA-bd_sf"/>
</dbReference>
<dbReference type="Proteomes" id="UP001324427">
    <property type="component" value="Unassembled WGS sequence"/>
</dbReference>
<evidence type="ECO:0000256" key="1">
    <source>
        <dbReference type="ARBA" id="ARBA00001974"/>
    </source>
</evidence>
<dbReference type="GO" id="GO:0046982">
    <property type="term" value="F:protein heterodimerization activity"/>
    <property type="evidence" value="ECO:0007669"/>
    <property type="project" value="InterPro"/>
</dbReference>
<evidence type="ECO:0000256" key="7">
    <source>
        <dbReference type="ARBA" id="ARBA00023125"/>
    </source>
</evidence>
<feature type="compositionally biased region" description="Acidic residues" evidence="10">
    <location>
        <begin position="1298"/>
        <end position="1312"/>
    </location>
</feature>
<dbReference type="InterPro" id="IPR018465">
    <property type="entry name" value="Scm3/HJURP"/>
</dbReference>
<keyword evidence="9" id="KW-0862">Zinc</keyword>
<dbReference type="Gene3D" id="1.10.10.60">
    <property type="entry name" value="Homeodomain-like"/>
    <property type="match status" value="1"/>
</dbReference>
<dbReference type="SMART" id="SM00717">
    <property type="entry name" value="SANT"/>
    <property type="match status" value="6"/>
</dbReference>
<keyword evidence="16" id="KW-1185">Reference proteome</keyword>
<dbReference type="InterPro" id="IPR013088">
    <property type="entry name" value="Znf_NHR/GATA"/>
</dbReference>
<dbReference type="GO" id="GO:0043565">
    <property type="term" value="F:sequence-specific DNA binding"/>
    <property type="evidence" value="ECO:0007669"/>
    <property type="project" value="InterPro"/>
</dbReference>
<keyword evidence="3" id="KW-0285">Flavoprotein</keyword>
<evidence type="ECO:0000256" key="8">
    <source>
        <dbReference type="PROSITE-ProRule" id="PRU00089"/>
    </source>
</evidence>
<dbReference type="Gene3D" id="1.10.20.10">
    <property type="entry name" value="Histone, subunit A"/>
    <property type="match status" value="1"/>
</dbReference>
<dbReference type="PROSITE" id="PS50114">
    <property type="entry name" value="GATA_ZN_FINGER_2"/>
    <property type="match status" value="1"/>
</dbReference>
<feature type="region of interest" description="Disordered" evidence="10">
    <location>
        <begin position="586"/>
        <end position="613"/>
    </location>
</feature>
<dbReference type="Pfam" id="PF01494">
    <property type="entry name" value="FAD_binding_3"/>
    <property type="match status" value="1"/>
</dbReference>
<dbReference type="PRINTS" id="PR00420">
    <property type="entry name" value="RNGMNOXGNASE"/>
</dbReference>
<comment type="caution">
    <text evidence="15">The sequence shown here is derived from an EMBL/GenBank/DDBJ whole genome shotgun (WGS) entry which is preliminary data.</text>
</comment>
<dbReference type="InterPro" id="IPR001005">
    <property type="entry name" value="SANT/Myb"/>
</dbReference>
<feature type="region of interest" description="Disordered" evidence="10">
    <location>
        <begin position="94"/>
        <end position="161"/>
    </location>
</feature>
<evidence type="ECO:0000259" key="11">
    <source>
        <dbReference type="PROSITE" id="PS50039"/>
    </source>
</evidence>
<proteinExistence type="inferred from homology"/>
<dbReference type="InterPro" id="IPR036390">
    <property type="entry name" value="WH_DNA-bd_sf"/>
</dbReference>
<dbReference type="GO" id="GO:0004497">
    <property type="term" value="F:monooxygenase activity"/>
    <property type="evidence" value="ECO:0007669"/>
    <property type="project" value="UniProtKB-KW"/>
</dbReference>
<dbReference type="InterPro" id="IPR000679">
    <property type="entry name" value="Znf_GATA"/>
</dbReference>
<keyword evidence="9" id="KW-0479">Metal-binding</keyword>
<reference evidence="15 16" key="1">
    <citation type="submission" date="2021-11" db="EMBL/GenBank/DDBJ databases">
        <title>Black yeast isolated from Biological Soil Crust.</title>
        <authorList>
            <person name="Kurbessoian T."/>
        </authorList>
    </citation>
    <scope>NUCLEOTIDE SEQUENCE [LARGE SCALE GENOMIC DNA]</scope>
    <source>
        <strain evidence="15 16">CCFEE 5522</strain>
    </source>
</reference>
<dbReference type="GO" id="GO:0071949">
    <property type="term" value="F:FAD binding"/>
    <property type="evidence" value="ECO:0007669"/>
    <property type="project" value="InterPro"/>
</dbReference>
<dbReference type="Gene3D" id="3.50.50.60">
    <property type="entry name" value="FAD/NAD(P)-binding domain"/>
    <property type="match status" value="1"/>
</dbReference>
<feature type="domain" description="Myb-like" evidence="12">
    <location>
        <begin position="783"/>
        <end position="832"/>
    </location>
</feature>
<comment type="cofactor">
    <cofactor evidence="1">
        <name>FAD</name>
        <dbReference type="ChEBI" id="CHEBI:57692"/>
    </cofactor>
</comment>
<name>A0AAV9JY97_9PEZI</name>
<feature type="compositionally biased region" description="Acidic residues" evidence="10">
    <location>
        <begin position="430"/>
        <end position="439"/>
    </location>
</feature>
<keyword evidence="4" id="KW-0274">FAD</keyword>
<dbReference type="SUPFAM" id="SSF46785">
    <property type="entry name" value="Winged helix' DNA-binding domain"/>
    <property type="match status" value="1"/>
</dbReference>
<dbReference type="InterPro" id="IPR050493">
    <property type="entry name" value="FAD-dep_Monooxygenase_BioMet"/>
</dbReference>
<organism evidence="15 16">
    <name type="scientific">Oleoguttula mirabilis</name>
    <dbReference type="NCBI Taxonomy" id="1507867"/>
    <lineage>
        <taxon>Eukaryota</taxon>
        <taxon>Fungi</taxon>
        <taxon>Dikarya</taxon>
        <taxon>Ascomycota</taxon>
        <taxon>Pezizomycotina</taxon>
        <taxon>Dothideomycetes</taxon>
        <taxon>Dothideomycetidae</taxon>
        <taxon>Mycosphaerellales</taxon>
        <taxon>Teratosphaeriaceae</taxon>
        <taxon>Oleoguttula</taxon>
    </lineage>
</organism>
<dbReference type="InterPro" id="IPR002938">
    <property type="entry name" value="FAD-bd"/>
</dbReference>
<evidence type="ECO:0000259" key="13">
    <source>
        <dbReference type="PROSITE" id="PS50114"/>
    </source>
</evidence>
<evidence type="ECO:0000256" key="9">
    <source>
        <dbReference type="PROSITE-ProRule" id="PRU00094"/>
    </source>
</evidence>
<dbReference type="CDD" id="cd00059">
    <property type="entry name" value="FH_FOX"/>
    <property type="match status" value="1"/>
</dbReference>
<dbReference type="CDD" id="cd00167">
    <property type="entry name" value="SANT"/>
    <property type="match status" value="4"/>
</dbReference>
<feature type="domain" description="Myb-like" evidence="12">
    <location>
        <begin position="526"/>
        <end position="579"/>
    </location>
</feature>
<comment type="subcellular location">
    <subcellularLocation>
        <location evidence="8">Nucleus</location>
    </subcellularLocation>
</comment>
<feature type="compositionally biased region" description="Polar residues" evidence="10">
    <location>
        <begin position="1187"/>
        <end position="1201"/>
    </location>
</feature>
<feature type="region of interest" description="Disordered" evidence="10">
    <location>
        <begin position="264"/>
        <end position="372"/>
    </location>
</feature>
<dbReference type="SUPFAM" id="SSF46689">
    <property type="entry name" value="Homeodomain-like"/>
    <property type="match status" value="2"/>
</dbReference>
<dbReference type="Gene3D" id="1.10.10.10">
    <property type="entry name" value="Winged helix-like DNA-binding domain superfamily/Winged helix DNA-binding domain"/>
    <property type="match status" value="1"/>
</dbReference>
<dbReference type="GO" id="GO:0008270">
    <property type="term" value="F:zinc ion binding"/>
    <property type="evidence" value="ECO:0007669"/>
    <property type="project" value="UniProtKB-KW"/>
</dbReference>
<dbReference type="InterPro" id="IPR009072">
    <property type="entry name" value="Histone-fold"/>
</dbReference>
<dbReference type="PROSITE" id="PS51294">
    <property type="entry name" value="HTH_MYB"/>
    <property type="match status" value="1"/>
</dbReference>
<dbReference type="Pfam" id="PF00320">
    <property type="entry name" value="GATA"/>
    <property type="match status" value="1"/>
</dbReference>
<protein>
    <submittedName>
        <fullName evidence="15">Uncharacterized protein</fullName>
    </submittedName>
</protein>
<feature type="region of interest" description="Disordered" evidence="10">
    <location>
        <begin position="1588"/>
        <end position="1613"/>
    </location>
</feature>
<feature type="DNA-binding region" description="Fork-head" evidence="8">
    <location>
        <begin position="1330"/>
        <end position="1388"/>
    </location>
</feature>
<dbReference type="PROSITE" id="PS50090">
    <property type="entry name" value="MYB_LIKE"/>
    <property type="match status" value="3"/>
</dbReference>
<dbReference type="GO" id="GO:0005634">
    <property type="term" value="C:nucleus"/>
    <property type="evidence" value="ECO:0007669"/>
    <property type="project" value="UniProtKB-SubCell"/>
</dbReference>
<evidence type="ECO:0000256" key="6">
    <source>
        <dbReference type="ARBA" id="ARBA00023033"/>
    </source>
</evidence>
<dbReference type="GO" id="GO:0003700">
    <property type="term" value="F:DNA-binding transcription factor activity"/>
    <property type="evidence" value="ECO:0007669"/>
    <property type="project" value="InterPro"/>
</dbReference>
<gene>
    <name evidence="15" type="ORF">LTR36_003098</name>
</gene>
<feature type="compositionally biased region" description="Acidic residues" evidence="10">
    <location>
        <begin position="17"/>
        <end position="38"/>
    </location>
</feature>
<dbReference type="Pfam" id="PF10384">
    <property type="entry name" value="Scm3"/>
    <property type="match status" value="1"/>
</dbReference>
<sequence length="2346" mass="254603">MDHPSLDPALEELPLQPDDEIDEADEAAESDADGDESDGGQFEQTRNAHTQQLKSRFEAIFHKYERDFTGVGDEIDLETGEIVVDNGHLENMRQELDSGKGASSQFFRDFAEDLEHADEDGSSGGSGSSEESGESGDESDVDTADEGSTSGGEAGNIPLDPLLQQLSDAAAGNVATNPLLSAPGPDVTGDSLFISEGEGQRDASRASEESQARSTDSINVLDIPAVKESLLALKTKSKSGHTVDSDAIQALGISIASQIAQFIGTGGRSKAESKRGKKRKDPIWDFPELPVDKRRRTAGDAAPQQPSLPLLSAAISPGRRVKEPRASLWAPVGHPLPRKRRPAAGPERPLHLAPDAPLPALDGEGAASQPQDELQNDVYITPLLKQCYNCGICATTTWRRGPDGALCNACGMYLYRYGLMKPPRPTTPEYETEAEEEQRDDSHYSANTSRRVKASATKARRFTVEEDALIIKLKELDRQTWEKIGRHFEGRSSFAVQCRYAKKLIGRPSEGRDALIEQGFSFDQGRGEVRNADFTEQDDELLVQLREESELEWAAIAERMPGQHRHTAESIEARYNVLLGILPGGTELGLQRPPQQKKPVDPDLPERSSRGFSSGEDELIVKLREVNKLPWSEVAQQIPSRSALALQKRYVRELDRRKDVVAKGGADPYAHIFEVEEESNFEHGEAGEERIRLEEKFVAHSSLTLLEETLLMRLKDEEGLSWEYIVDRMPGRSVLILRKRHQAIWAKRHLEREKAAVLETASVYDIPVSEGFVPDGNQQAPSLSQKKSKTYTSEEDRLILKLRGEGLTWERMSWHLPGRAADSLKAHWRYKLRHEQTFQPEGSEADTESAQAGESASVAQDDSLESIDPSLDQIGPSPLFLGTSGAETDPGPQHTGATETDSTAVPHVGSYTPTEDGSEISHDPYQHFAADSQSTAEALDARSEGSTPTLQPAKPGSRYSDQEQNIVRKLRDDGLEWPEIAAHLPGRSANSVYKHWTTHISDGKAGHNLLSASSGPAKKKEKKLLRQALDNGARRRSDAGLPHAGFPSTGTLFGTPISAPSGGMLPGAMVLGGTARPMNLFHSLLHRSPGGAAGTLSSPVRGRPLPEDSDQRGRQVTKTLLPSALPSAADFTATDVSDAVPARSAFVASYSDDSRAGTPEDFASVADTHSADQDDGDRVDEVDYSDHVSSFPETPMRSTGSHKPASPDATPFQPTPAPVTNYYTPARYNQNAMPYFTAPTAMMYSPLAPEPYAQHAPSQAVVDTAVEDDVLSPQQRAAASRARARHSWTPVIQSPQPLDDETVDESDAESDNIQEHLRSPPGVTLGSDKPPPFSWNDLITMALKSSPEQRMTVRDIYRYLEEKFPYFKACGNGWRNTLRQRMSMSDEFDGRGSGLTAIWGFADKRPVYVEPKRRPARPRKRQSCETASHEDASALPAESIPVQEPDVLRSTDDIEEATDAPRAAHESPPTEVALHDETTDAPALVQGLPAIQALARDGGNDAPLATTVPFGDDSIEVVAPPEGPALSQVTAPAAPADKLAPATVKRSRGRPRKVVSVPHDEGNNAPTATRPPMMDDLIEVAMPSGAAAAAPAASSDNLNPVPVKRGPGRPRKHEVVIKSTREKDGNNVKRQYTVFTDADRQRLAPLVLRGAANHEIEAALDGRPLLAFEAHRRTGRWNRFFSAYRHGQQGDAETSSVHGNEGGQNGHEGGSDSCGAEDARTQPAVKGTAIASCVDNSAIAEILDLASAGTTSQHRLGEGHVPSGIEAMLRIESTSEVTSAPDGTSTNGQASAAQDTYHLMTSDIYRDPESSPAMLRAGQKTEVREYPAEHGEDLEPESDGTGNTSNGSGRLAQLQAAFQMRQPSSPGFLLAVAEPNRPSPASVYGKSATGSSLAARLGQQDASTEGQSAVSYLPGAPLVTSSSRAGSDSFTIGPTATNAFKKWPGLVGKNQTIAYDLLLAMHKHTGERVAGPMALEDLISKNVKEGTVPEQLYRHSRPKFHNMLHEQLEGIGVVVEYGMDVVEYFENVARGRAGVVLKDGSRREADLIVAADGVRGNSWQLVAGKPVPARSSGNAIFRVAFPVELALADPLVAERFKLLDDGQSVFELWAGPGMHASFWRNQDQMFWSITHPDLGTAAESWGHVVNPEEVLKYTSTVPGWPEIADRVIMTTPSDQLVDWKLMWRDPQPQWTSPGGFVVQLGDAAHTFLPSSGNGGTQAMEDAISLAACIAMAGSKEHIPDATRVHNLLRFERVSCLQAFGVLNQARHNTQISDKPRPPHLGRWILEHDPEEYVRQKYDTALASLKNGTPFQNTNIPSGLVYTPWTIDGLLEAAERGERTVLDGDWD</sequence>
<evidence type="ECO:0000259" key="12">
    <source>
        <dbReference type="PROSITE" id="PS50090"/>
    </source>
</evidence>
<feature type="region of interest" description="Disordered" evidence="10">
    <location>
        <begin position="425"/>
        <end position="451"/>
    </location>
</feature>
<evidence type="ECO:0000256" key="2">
    <source>
        <dbReference type="ARBA" id="ARBA00007992"/>
    </source>
</evidence>
<keyword evidence="9" id="KW-0863">Zinc-finger</keyword>
<feature type="region of interest" description="Disordered" evidence="10">
    <location>
        <begin position="1090"/>
        <end position="1114"/>
    </location>
</feature>
<feature type="domain" description="Myb-like" evidence="12">
    <location>
        <begin position="951"/>
        <end position="1000"/>
    </location>
</feature>
<feature type="compositionally biased region" description="Low complexity" evidence="10">
    <location>
        <begin position="1840"/>
        <end position="1849"/>
    </location>
</feature>
<dbReference type="InterPro" id="IPR009057">
    <property type="entry name" value="Homeodomain-like_sf"/>
</dbReference>
<dbReference type="SUPFAM" id="SSF57716">
    <property type="entry name" value="Glucocorticoid receptor-like (DNA-binding domain)"/>
    <property type="match status" value="1"/>
</dbReference>
<feature type="compositionally biased region" description="Acidic residues" evidence="10">
    <location>
        <begin position="131"/>
        <end position="145"/>
    </location>
</feature>
<feature type="region of interest" description="Disordered" evidence="10">
    <location>
        <begin position="1"/>
        <end position="51"/>
    </location>
</feature>
<dbReference type="PANTHER" id="PTHR13789">
    <property type="entry name" value="MONOOXYGENASE"/>
    <property type="match status" value="1"/>
</dbReference>
<comment type="similarity">
    <text evidence="2">Belongs to the paxM FAD-dependent monooxygenase family.</text>
</comment>
<feature type="compositionally biased region" description="Basic and acidic residues" evidence="10">
    <location>
        <begin position="1104"/>
        <end position="1113"/>
    </location>
</feature>
<feature type="compositionally biased region" description="Basic and acidic residues" evidence="10">
    <location>
        <begin position="198"/>
        <end position="211"/>
    </location>
</feature>
<dbReference type="Pfam" id="PF00250">
    <property type="entry name" value="Forkhead"/>
    <property type="match status" value="1"/>
</dbReference>
<feature type="region of interest" description="Disordered" evidence="10">
    <location>
        <begin position="1149"/>
        <end position="1216"/>
    </location>
</feature>